<dbReference type="PANTHER" id="PTHR35043:SF7">
    <property type="entry name" value="TRANSCRIPTION FACTOR DOMAIN-CONTAINING PROTEIN"/>
    <property type="match status" value="1"/>
</dbReference>
<sequence>MLLLYALARPIASSLAAASSNTSTPFDPITGECIDINGCRTTLGILWSCLSVIFICTWVGIHPNIPIVDTHWAAVLYQNVEMMIIALLVPEFMILWAMRQRASARAIGNRFKKYGWGVTHGFFVLMGGFALYDGDKFCGYLWDRDRSSDRSEANVSTPYDGQAERCFEAIKNYHEKHQTHCLSDTDKTSDPYTPSENHPNPFSETELLSTSAESQSLLEYLLSKGYITLTEEEIKDRGHADFIAKSLAVTQTTWFTLQVVARAIKGLAITELEIVTVGFAILNFGTYFLWWNKPLRVKYPVRVLWRQKQLSSVKNTSDTKSLTQALRDTCRVVINYIYTPKIFDIYRIPHRTFLRIILLPFWIPWRICVICERILFDDDTNTAFAVPLSSRLLHTPRGLYIAVYGIGALFGGVHCIPWNFYFLSSTERLLWRISAVGISVAPVIMGVLHVYAKLDRAPSRWVGIPILLVFAAAYGVFRMMLIVIALNGLRDLPQRLGHVPVDGGGGGAGAGGGAGGGGGEGERHQVPLQNGILPFGALRPAASFTIDPETPYSSSSAL</sequence>
<feature type="transmembrane region" description="Helical" evidence="2">
    <location>
        <begin position="73"/>
        <end position="94"/>
    </location>
</feature>
<feature type="transmembrane region" description="Helical" evidence="2">
    <location>
        <begin position="272"/>
        <end position="290"/>
    </location>
</feature>
<gene>
    <name evidence="4" type="ORF">VNI00_013925</name>
</gene>
<dbReference type="AlphaFoldDB" id="A0AAW0BXT8"/>
<keyword evidence="3" id="KW-0732">Signal</keyword>
<evidence type="ECO:0000256" key="2">
    <source>
        <dbReference type="SAM" id="Phobius"/>
    </source>
</evidence>
<dbReference type="EMBL" id="JAYKXP010000074">
    <property type="protein sequence ID" value="KAK7030817.1"/>
    <property type="molecule type" value="Genomic_DNA"/>
</dbReference>
<accession>A0AAW0BXT8</accession>
<keyword evidence="2" id="KW-0472">Membrane</keyword>
<feature type="region of interest" description="Disordered" evidence="1">
    <location>
        <begin position="180"/>
        <end position="205"/>
    </location>
</feature>
<keyword evidence="2" id="KW-1133">Transmembrane helix</keyword>
<evidence type="ECO:0000313" key="5">
    <source>
        <dbReference type="Proteomes" id="UP001383192"/>
    </source>
</evidence>
<protein>
    <submittedName>
        <fullName evidence="4">Uncharacterized protein</fullName>
    </submittedName>
</protein>
<dbReference type="PANTHER" id="PTHR35043">
    <property type="entry name" value="TRANSCRIPTION FACTOR DOMAIN-CONTAINING PROTEIN"/>
    <property type="match status" value="1"/>
</dbReference>
<comment type="caution">
    <text evidence="4">The sequence shown here is derived from an EMBL/GenBank/DDBJ whole genome shotgun (WGS) entry which is preliminary data.</text>
</comment>
<organism evidence="4 5">
    <name type="scientific">Paramarasmius palmivorus</name>
    <dbReference type="NCBI Taxonomy" id="297713"/>
    <lineage>
        <taxon>Eukaryota</taxon>
        <taxon>Fungi</taxon>
        <taxon>Dikarya</taxon>
        <taxon>Basidiomycota</taxon>
        <taxon>Agaricomycotina</taxon>
        <taxon>Agaricomycetes</taxon>
        <taxon>Agaricomycetidae</taxon>
        <taxon>Agaricales</taxon>
        <taxon>Marasmiineae</taxon>
        <taxon>Marasmiaceae</taxon>
        <taxon>Paramarasmius</taxon>
    </lineage>
</organism>
<keyword evidence="5" id="KW-1185">Reference proteome</keyword>
<feature type="transmembrane region" description="Helical" evidence="2">
    <location>
        <begin position="114"/>
        <end position="132"/>
    </location>
</feature>
<feature type="transmembrane region" description="Helical" evidence="2">
    <location>
        <begin position="399"/>
        <end position="422"/>
    </location>
</feature>
<feature type="compositionally biased region" description="Polar residues" evidence="1">
    <location>
        <begin position="190"/>
        <end position="202"/>
    </location>
</feature>
<keyword evidence="2" id="KW-0812">Transmembrane</keyword>
<feature type="compositionally biased region" description="Basic and acidic residues" evidence="1">
    <location>
        <begin position="180"/>
        <end position="189"/>
    </location>
</feature>
<proteinExistence type="predicted"/>
<feature type="signal peptide" evidence="3">
    <location>
        <begin position="1"/>
        <end position="16"/>
    </location>
</feature>
<feature type="transmembrane region" description="Helical" evidence="2">
    <location>
        <begin position="42"/>
        <end position="61"/>
    </location>
</feature>
<name>A0AAW0BXT8_9AGAR</name>
<reference evidence="4 5" key="1">
    <citation type="submission" date="2024-01" db="EMBL/GenBank/DDBJ databases">
        <title>A draft genome for a cacao thread blight-causing isolate of Paramarasmius palmivorus.</title>
        <authorList>
            <person name="Baruah I.K."/>
            <person name="Bukari Y."/>
            <person name="Amoako-Attah I."/>
            <person name="Meinhardt L.W."/>
            <person name="Bailey B.A."/>
            <person name="Cohen S.P."/>
        </authorList>
    </citation>
    <scope>NUCLEOTIDE SEQUENCE [LARGE SCALE GENOMIC DNA]</scope>
    <source>
        <strain evidence="4 5">GH-12</strain>
    </source>
</reference>
<feature type="transmembrane region" description="Helical" evidence="2">
    <location>
        <begin position="429"/>
        <end position="452"/>
    </location>
</feature>
<feature type="transmembrane region" description="Helical" evidence="2">
    <location>
        <begin position="464"/>
        <end position="486"/>
    </location>
</feature>
<dbReference type="Proteomes" id="UP001383192">
    <property type="component" value="Unassembled WGS sequence"/>
</dbReference>
<evidence type="ECO:0000256" key="3">
    <source>
        <dbReference type="SAM" id="SignalP"/>
    </source>
</evidence>
<evidence type="ECO:0000313" key="4">
    <source>
        <dbReference type="EMBL" id="KAK7030817.1"/>
    </source>
</evidence>
<evidence type="ECO:0000256" key="1">
    <source>
        <dbReference type="SAM" id="MobiDB-lite"/>
    </source>
</evidence>
<feature type="chain" id="PRO_5043497195" evidence="3">
    <location>
        <begin position="17"/>
        <end position="558"/>
    </location>
</feature>